<evidence type="ECO:0000313" key="5">
    <source>
        <dbReference type="Proteomes" id="UP000218542"/>
    </source>
</evidence>
<dbReference type="Gene3D" id="3.30.700.10">
    <property type="entry name" value="Glycoprotein, Type 4 Pilin"/>
    <property type="match status" value="1"/>
</dbReference>
<sequence>MISITGKRGFTLMELLVVIGIIIIIAASVLTVIPGMRQKAQEKATKAFMDRLEIAIEQYYDDNRIYPSTGNVNLKSTLQPSDSTSKQYIEFDGNEVNNGDIIDQWGNPFVYVSSTDASPDYNTTTYDLYSTGMDGTSTTFGDDTDDINNWGR</sequence>
<feature type="domain" description="Type II secretion system protein GspG C-terminal" evidence="3">
    <location>
        <begin position="36"/>
        <end position="150"/>
    </location>
</feature>
<keyword evidence="2" id="KW-0812">Transmembrane</keyword>
<dbReference type="InterPro" id="IPR012902">
    <property type="entry name" value="N_methyl_site"/>
</dbReference>
<evidence type="ECO:0000313" key="4">
    <source>
        <dbReference type="EMBL" id="GAX60868.1"/>
    </source>
</evidence>
<keyword evidence="2" id="KW-0472">Membrane</keyword>
<dbReference type="EMBL" id="BAOS01000015">
    <property type="protein sequence ID" value="GAX60868.1"/>
    <property type="molecule type" value="Genomic_DNA"/>
</dbReference>
<feature type="transmembrane region" description="Helical" evidence="2">
    <location>
        <begin position="12"/>
        <end position="33"/>
    </location>
</feature>
<reference evidence="5" key="1">
    <citation type="journal article" date="2017" name="Environ. Microbiol. Rep.">
        <title>Genetic Diversity of Marine Anaerobic Ammonium-Oxidizing Bacteria as Revealed by Genomic and Proteomic Analyses of 'Candidatus Scalindua japonica'.</title>
        <authorList>
            <person name="Oshiki M."/>
            <person name="Mizuto K."/>
            <person name="Kimura Z."/>
            <person name="Kindaichi T."/>
            <person name="Satoh H."/>
            <person name="Okabe S."/>
        </authorList>
    </citation>
    <scope>NUCLEOTIDE SEQUENCE [LARGE SCALE GENOMIC DNA]</scope>
    <source>
        <strain evidence="5">husup-a2</strain>
    </source>
</reference>
<dbReference type="InterPro" id="IPR013545">
    <property type="entry name" value="T2SS_protein-GspG_C"/>
</dbReference>
<accession>A0A286TY97</accession>
<evidence type="ECO:0000259" key="3">
    <source>
        <dbReference type="Pfam" id="PF08334"/>
    </source>
</evidence>
<proteinExistence type="predicted"/>
<dbReference type="InterPro" id="IPR000983">
    <property type="entry name" value="Bac_GSPG_pilin"/>
</dbReference>
<dbReference type="Pfam" id="PF07963">
    <property type="entry name" value="N_methyl"/>
    <property type="match status" value="1"/>
</dbReference>
<dbReference type="Proteomes" id="UP000218542">
    <property type="component" value="Unassembled WGS sequence"/>
</dbReference>
<dbReference type="NCBIfam" id="TIGR02532">
    <property type="entry name" value="IV_pilin_GFxxxE"/>
    <property type="match status" value="1"/>
</dbReference>
<protein>
    <submittedName>
        <fullName evidence="4">Type II secretion system protein G</fullName>
    </submittedName>
</protein>
<comment type="caution">
    <text evidence="4">The sequence shown here is derived from an EMBL/GenBank/DDBJ whole genome shotgun (WGS) entry which is preliminary data.</text>
</comment>
<dbReference type="SUPFAM" id="SSF54523">
    <property type="entry name" value="Pili subunits"/>
    <property type="match status" value="1"/>
</dbReference>
<dbReference type="PANTHER" id="PTHR30093">
    <property type="entry name" value="GENERAL SECRETION PATHWAY PROTEIN G"/>
    <property type="match status" value="1"/>
</dbReference>
<evidence type="ECO:0000256" key="2">
    <source>
        <dbReference type="SAM" id="Phobius"/>
    </source>
</evidence>
<dbReference type="GO" id="GO:0015627">
    <property type="term" value="C:type II protein secretion system complex"/>
    <property type="evidence" value="ECO:0007669"/>
    <property type="project" value="InterPro"/>
</dbReference>
<dbReference type="PRINTS" id="PR00813">
    <property type="entry name" value="BCTERIALGSPG"/>
</dbReference>
<keyword evidence="2" id="KW-1133">Transmembrane helix</keyword>
<keyword evidence="5" id="KW-1185">Reference proteome</keyword>
<dbReference type="Pfam" id="PF08334">
    <property type="entry name" value="T2SSG"/>
    <property type="match status" value="1"/>
</dbReference>
<organism evidence="4 5">
    <name type="scientific">Candidatus Scalindua japonica</name>
    <dbReference type="NCBI Taxonomy" id="1284222"/>
    <lineage>
        <taxon>Bacteria</taxon>
        <taxon>Pseudomonadati</taxon>
        <taxon>Planctomycetota</taxon>
        <taxon>Candidatus Brocadiia</taxon>
        <taxon>Candidatus Brocadiales</taxon>
        <taxon>Candidatus Scalinduaceae</taxon>
        <taxon>Candidatus Scalindua</taxon>
    </lineage>
</organism>
<gene>
    <name evidence="4" type="primary">pulG</name>
    <name evidence="4" type="ORF">SCALIN_C15_0009</name>
</gene>
<name>A0A286TY97_9BACT</name>
<dbReference type="AlphaFoldDB" id="A0A286TY97"/>
<dbReference type="RefSeq" id="WP_162532241.1">
    <property type="nucleotide sequence ID" value="NZ_BAOS01000015.1"/>
</dbReference>
<keyword evidence="1" id="KW-0488">Methylation</keyword>
<dbReference type="GO" id="GO:0015628">
    <property type="term" value="P:protein secretion by the type II secretion system"/>
    <property type="evidence" value="ECO:0007669"/>
    <property type="project" value="InterPro"/>
</dbReference>
<dbReference type="InterPro" id="IPR045584">
    <property type="entry name" value="Pilin-like"/>
</dbReference>
<evidence type="ECO:0000256" key="1">
    <source>
        <dbReference type="ARBA" id="ARBA00022481"/>
    </source>
</evidence>